<feature type="non-terminal residue" evidence="2">
    <location>
        <position position="58"/>
    </location>
</feature>
<evidence type="ECO:0000256" key="1">
    <source>
        <dbReference type="SAM" id="MobiDB-lite"/>
    </source>
</evidence>
<dbReference type="Proteomes" id="UP001469553">
    <property type="component" value="Unassembled WGS sequence"/>
</dbReference>
<name>A0ABV0Z9K8_9TELE</name>
<feature type="non-terminal residue" evidence="2">
    <location>
        <position position="1"/>
    </location>
</feature>
<dbReference type="EMBL" id="JAHRIP010057100">
    <property type="protein sequence ID" value="MEQ2302879.1"/>
    <property type="molecule type" value="Genomic_DNA"/>
</dbReference>
<proteinExistence type="predicted"/>
<keyword evidence="3" id="KW-1185">Reference proteome</keyword>
<organism evidence="2 3">
    <name type="scientific">Ameca splendens</name>
    <dbReference type="NCBI Taxonomy" id="208324"/>
    <lineage>
        <taxon>Eukaryota</taxon>
        <taxon>Metazoa</taxon>
        <taxon>Chordata</taxon>
        <taxon>Craniata</taxon>
        <taxon>Vertebrata</taxon>
        <taxon>Euteleostomi</taxon>
        <taxon>Actinopterygii</taxon>
        <taxon>Neopterygii</taxon>
        <taxon>Teleostei</taxon>
        <taxon>Neoteleostei</taxon>
        <taxon>Acanthomorphata</taxon>
        <taxon>Ovalentaria</taxon>
        <taxon>Atherinomorphae</taxon>
        <taxon>Cyprinodontiformes</taxon>
        <taxon>Goodeidae</taxon>
        <taxon>Ameca</taxon>
    </lineage>
</organism>
<evidence type="ECO:0000313" key="3">
    <source>
        <dbReference type="Proteomes" id="UP001469553"/>
    </source>
</evidence>
<feature type="region of interest" description="Disordered" evidence="1">
    <location>
        <begin position="25"/>
        <end position="58"/>
    </location>
</feature>
<protein>
    <submittedName>
        <fullName evidence="2">Uncharacterized protein</fullName>
    </submittedName>
</protein>
<evidence type="ECO:0000313" key="2">
    <source>
        <dbReference type="EMBL" id="MEQ2302879.1"/>
    </source>
</evidence>
<accession>A0ABV0Z9K8</accession>
<gene>
    <name evidence="2" type="ORF">AMECASPLE_011234</name>
</gene>
<sequence length="58" mass="6482">VCVAEDPGMQMSRQHDVMFSDCGRKPENPERTHASTGRTCKLHAERPPGRELNPSCCK</sequence>
<comment type="caution">
    <text evidence="2">The sequence shown here is derived from an EMBL/GenBank/DDBJ whole genome shotgun (WGS) entry which is preliminary data.</text>
</comment>
<reference evidence="2 3" key="1">
    <citation type="submission" date="2021-06" db="EMBL/GenBank/DDBJ databases">
        <authorList>
            <person name="Palmer J.M."/>
        </authorList>
    </citation>
    <scope>NUCLEOTIDE SEQUENCE [LARGE SCALE GENOMIC DNA]</scope>
    <source>
        <strain evidence="2 3">AS_MEX2019</strain>
        <tissue evidence="2">Muscle</tissue>
    </source>
</reference>